<feature type="domain" description="Protein kinase" evidence="19">
    <location>
        <begin position="657"/>
        <end position="931"/>
    </location>
</feature>
<dbReference type="GO" id="GO:0004674">
    <property type="term" value="F:protein serine/threonine kinase activity"/>
    <property type="evidence" value="ECO:0007669"/>
    <property type="project" value="UniProtKB-KW"/>
</dbReference>
<dbReference type="PROSITE" id="PS51450">
    <property type="entry name" value="LRR"/>
    <property type="match status" value="1"/>
</dbReference>
<evidence type="ECO:0000313" key="20">
    <source>
        <dbReference type="Proteomes" id="UP000189703"/>
    </source>
</evidence>
<accession>A0A1U7ZTH9</accession>
<evidence type="ECO:0000313" key="21">
    <source>
        <dbReference type="RefSeq" id="XP_010252232.1"/>
    </source>
</evidence>
<keyword evidence="10 17" id="KW-0547">Nucleotide-binding</keyword>
<comment type="similarity">
    <text evidence="2">Belongs to the protein kinase superfamily. Ser/Thr protein kinase family.</text>
</comment>
<keyword evidence="9" id="KW-0677">Repeat</keyword>
<evidence type="ECO:0000256" key="15">
    <source>
        <dbReference type="ARBA" id="ARBA00023170"/>
    </source>
</evidence>
<sequence>MKPAAPPKSEIFYVSIRERKMEGLGYFLQSNTIIMRWIRWILFLVAGLHVASASTDTEDVAALRSLMSHWQNIPPSWGKTDDPCGTPWEGVSCRNSRITALSLSTMGLKGTLSGDIGQFTELTTLDLSYNKELTGPLSPRIGDLQKLNILILAGCGFTGTIPTEIGNLAKLTFLALNSNNFIGGIPPSLGSLSQLYWLDLADNQLTGSLPVSDNNSPGLDLLLKAKHFHFNKNKLSGAIPSKLFSSEMVLIHVLFDGNQLNGSIPSTLGLVKTLEALRLDRNSLTGPVPSNLNNLTSLNELNLAYNKLTGSVPDLSGMGSLNYVDLSNNTFDKAEAPRWFSTIGSLTTLVMEYGQLEGSVPSNLFSLPQIQQVKLRNNAFNNTLDMGNNIGQQLQFVDLQNNNIQSVNRSGYSNTLILVGNPVCTITTNDNYCQLRGTGQAYSTDLTICSSKSCPPQQSVNPQSCDCAYPYTGILIFRAPTFRELSNAAMFHSLEMSLWVNLSLAPGSVSLQSIFFNKDDYLQMQLELFPSNGKYFNRTEVQRIGFYLSNQVYKPSDIFGPYLFNAFFYPFPDGSQGTSLSSGAIAGIAISCVALVFLLMGVGIYAIRQKKRADKATELSKPFASLFQMNSDNGGAPKLKGARLFSYDELRACTSNFSESNEIGSGGYGKVYKGIISSGQVVAIKRATQGSMQGGHEFRNEIELLSRVHHKNLVNLVGFCLEQKEQMLVYEFIPNGTLWESLSGRSGIHLDWKRRLQIALDSARGLSYLHEHANPPIIHRDVKSSNILLDENLVAKVSDFGLSKLISDISKGHVSTQVKGTVGYLDPEYYMTQQLTEKSDVYSFGIVMLELVTAKKPIEKGKYIVREVRMIIDENDKENNGLKEIIDLNIKNDAKLFGLVRFVELAMRCVEESATNRPTMSYLVKEIESILQNEGQNTNSTYASSSVTHLPRHHIDVLSEDDFNKSDAFEYSGGFMFPAKIEPM</sequence>
<dbReference type="InterPro" id="IPR017441">
    <property type="entry name" value="Protein_kinase_ATP_BS"/>
</dbReference>
<evidence type="ECO:0000256" key="1">
    <source>
        <dbReference type="ARBA" id="ARBA00004479"/>
    </source>
</evidence>
<evidence type="ECO:0000256" key="11">
    <source>
        <dbReference type="ARBA" id="ARBA00022777"/>
    </source>
</evidence>
<feature type="binding site" evidence="17">
    <location>
        <position position="685"/>
    </location>
    <ligand>
        <name>ATP</name>
        <dbReference type="ChEBI" id="CHEBI:30616"/>
    </ligand>
</feature>
<evidence type="ECO:0000256" key="9">
    <source>
        <dbReference type="ARBA" id="ARBA00022737"/>
    </source>
</evidence>
<dbReference type="FunFam" id="3.30.200.20:FF:000328">
    <property type="entry name" value="Leucine-rich repeat protein kinase family protein"/>
    <property type="match status" value="1"/>
</dbReference>
<keyword evidence="12 17" id="KW-0067">ATP-binding</keyword>
<keyword evidence="11" id="KW-0418">Kinase</keyword>
<evidence type="ECO:0000256" key="14">
    <source>
        <dbReference type="ARBA" id="ARBA00023136"/>
    </source>
</evidence>
<evidence type="ECO:0000259" key="19">
    <source>
        <dbReference type="PROSITE" id="PS50011"/>
    </source>
</evidence>
<evidence type="ECO:0000256" key="13">
    <source>
        <dbReference type="ARBA" id="ARBA00022989"/>
    </source>
</evidence>
<gene>
    <name evidence="21" type="primary">LOC104593876</name>
</gene>
<keyword evidence="20" id="KW-1185">Reference proteome</keyword>
<dbReference type="Pfam" id="PF00560">
    <property type="entry name" value="LRR_1"/>
    <property type="match status" value="2"/>
</dbReference>
<evidence type="ECO:0000256" key="2">
    <source>
        <dbReference type="ARBA" id="ARBA00008684"/>
    </source>
</evidence>
<dbReference type="FunFam" id="3.80.10.10:FF:000830">
    <property type="entry name" value="Predicted protein"/>
    <property type="match status" value="1"/>
</dbReference>
<evidence type="ECO:0000256" key="6">
    <source>
        <dbReference type="ARBA" id="ARBA00022679"/>
    </source>
</evidence>
<dbReference type="Pfam" id="PF08263">
    <property type="entry name" value="LRRNT_2"/>
    <property type="match status" value="1"/>
</dbReference>
<dbReference type="InterPro" id="IPR008271">
    <property type="entry name" value="Ser/Thr_kinase_AS"/>
</dbReference>
<keyword evidence="14 18" id="KW-0472">Membrane</keyword>
<dbReference type="InParanoid" id="A0A1U7ZTH9"/>
<dbReference type="Pfam" id="PF07714">
    <property type="entry name" value="PK_Tyr_Ser-Thr"/>
    <property type="match status" value="1"/>
</dbReference>
<dbReference type="PROSITE" id="PS00108">
    <property type="entry name" value="PROTEIN_KINASE_ST"/>
    <property type="match status" value="1"/>
</dbReference>
<evidence type="ECO:0000256" key="5">
    <source>
        <dbReference type="ARBA" id="ARBA00022614"/>
    </source>
</evidence>
<keyword evidence="16" id="KW-0325">Glycoprotein</keyword>
<dbReference type="InterPro" id="IPR000719">
    <property type="entry name" value="Prot_kinase_dom"/>
</dbReference>
<keyword evidence="5" id="KW-0433">Leucine-rich repeat</keyword>
<keyword evidence="6" id="KW-0808">Transferase</keyword>
<dbReference type="GO" id="GO:0016020">
    <property type="term" value="C:membrane"/>
    <property type="evidence" value="ECO:0007669"/>
    <property type="project" value="UniProtKB-SubCell"/>
</dbReference>
<keyword evidence="7 18" id="KW-0812">Transmembrane</keyword>
<evidence type="ECO:0000256" key="10">
    <source>
        <dbReference type="ARBA" id="ARBA00022741"/>
    </source>
</evidence>
<dbReference type="EC" id="2.7.11.1" evidence="3"/>
<dbReference type="InterPro" id="IPR032675">
    <property type="entry name" value="LRR_dom_sf"/>
</dbReference>
<feature type="transmembrane region" description="Helical" evidence="18">
    <location>
        <begin position="584"/>
        <end position="607"/>
    </location>
</feature>
<protein>
    <recommendedName>
        <fullName evidence="3">non-specific serine/threonine protein kinase</fullName>
        <ecNumber evidence="3">2.7.11.1</ecNumber>
    </recommendedName>
</protein>
<dbReference type="InterPro" id="IPR011009">
    <property type="entry name" value="Kinase-like_dom_sf"/>
</dbReference>
<dbReference type="KEGG" id="nnu:104593876"/>
<dbReference type="InterPro" id="IPR001611">
    <property type="entry name" value="Leu-rich_rpt"/>
</dbReference>
<evidence type="ECO:0000256" key="17">
    <source>
        <dbReference type="PROSITE-ProRule" id="PRU10141"/>
    </source>
</evidence>
<evidence type="ECO:0000256" key="18">
    <source>
        <dbReference type="SAM" id="Phobius"/>
    </source>
</evidence>
<dbReference type="CDD" id="cd14066">
    <property type="entry name" value="STKc_IRAK"/>
    <property type="match status" value="1"/>
</dbReference>
<keyword evidence="13 18" id="KW-1133">Transmembrane helix</keyword>
<organism evidence="20 21">
    <name type="scientific">Nelumbo nucifera</name>
    <name type="common">Sacred lotus</name>
    <dbReference type="NCBI Taxonomy" id="4432"/>
    <lineage>
        <taxon>Eukaryota</taxon>
        <taxon>Viridiplantae</taxon>
        <taxon>Streptophyta</taxon>
        <taxon>Embryophyta</taxon>
        <taxon>Tracheophyta</taxon>
        <taxon>Spermatophyta</taxon>
        <taxon>Magnoliopsida</taxon>
        <taxon>Proteales</taxon>
        <taxon>Nelumbonaceae</taxon>
        <taxon>Nelumbo</taxon>
    </lineage>
</organism>
<comment type="subcellular location">
    <subcellularLocation>
        <location evidence="1">Membrane</location>
        <topology evidence="1">Single-pass type I membrane protein</topology>
    </subcellularLocation>
</comment>
<dbReference type="GO" id="GO:0005524">
    <property type="term" value="F:ATP binding"/>
    <property type="evidence" value="ECO:0007669"/>
    <property type="project" value="UniProtKB-UniRule"/>
</dbReference>
<dbReference type="GeneID" id="104593876"/>
<dbReference type="AlphaFoldDB" id="A0A1U7ZTH9"/>
<dbReference type="PROSITE" id="PS50011">
    <property type="entry name" value="PROTEIN_KINASE_DOM"/>
    <property type="match status" value="1"/>
</dbReference>
<evidence type="ECO:0000256" key="4">
    <source>
        <dbReference type="ARBA" id="ARBA00022527"/>
    </source>
</evidence>
<dbReference type="SMART" id="SM00220">
    <property type="entry name" value="S_TKc"/>
    <property type="match status" value="1"/>
</dbReference>
<dbReference type="Gene3D" id="3.30.200.20">
    <property type="entry name" value="Phosphorylase Kinase, domain 1"/>
    <property type="match status" value="1"/>
</dbReference>
<evidence type="ECO:0000256" key="8">
    <source>
        <dbReference type="ARBA" id="ARBA00022729"/>
    </source>
</evidence>
<dbReference type="PANTHER" id="PTHR45974:SF242">
    <property type="entry name" value="LEUCINE-RICH REPEAT PROTEIN KINASE FAMILY PROTEIN"/>
    <property type="match status" value="1"/>
</dbReference>
<reference evidence="21" key="1">
    <citation type="submission" date="2025-08" db="UniProtKB">
        <authorList>
            <consortium name="RefSeq"/>
        </authorList>
    </citation>
    <scope>IDENTIFICATION</scope>
</reference>
<name>A0A1U7ZTH9_NELNU</name>
<dbReference type="InterPro" id="IPR001245">
    <property type="entry name" value="Ser-Thr/Tyr_kinase_cat_dom"/>
</dbReference>
<dbReference type="Proteomes" id="UP000189703">
    <property type="component" value="Unplaced"/>
</dbReference>
<dbReference type="Pfam" id="PF13855">
    <property type="entry name" value="LRR_8"/>
    <property type="match status" value="1"/>
</dbReference>
<evidence type="ECO:0000256" key="12">
    <source>
        <dbReference type="ARBA" id="ARBA00022840"/>
    </source>
</evidence>
<dbReference type="PANTHER" id="PTHR45974">
    <property type="entry name" value="RECEPTOR-LIKE PROTEIN 55"/>
    <property type="match status" value="1"/>
</dbReference>
<keyword evidence="4" id="KW-0723">Serine/threonine-protein kinase</keyword>
<evidence type="ECO:0000256" key="3">
    <source>
        <dbReference type="ARBA" id="ARBA00012513"/>
    </source>
</evidence>
<dbReference type="OMA" id="FASWAPT"/>
<dbReference type="FunFam" id="3.80.10.10:FF:000363">
    <property type="entry name" value="Leucine-rich repeat family protein"/>
    <property type="match status" value="1"/>
</dbReference>
<keyword evidence="15" id="KW-0675">Receptor</keyword>
<dbReference type="PROSITE" id="PS00107">
    <property type="entry name" value="PROTEIN_KINASE_ATP"/>
    <property type="match status" value="1"/>
</dbReference>
<evidence type="ECO:0000256" key="7">
    <source>
        <dbReference type="ARBA" id="ARBA00022692"/>
    </source>
</evidence>
<dbReference type="eggNOG" id="ENOG502QTCP">
    <property type="taxonomic scope" value="Eukaryota"/>
</dbReference>
<proteinExistence type="inferred from homology"/>
<dbReference type="SUPFAM" id="SSF52058">
    <property type="entry name" value="L domain-like"/>
    <property type="match status" value="1"/>
</dbReference>
<dbReference type="InterPro" id="IPR013210">
    <property type="entry name" value="LRR_N_plant-typ"/>
</dbReference>
<dbReference type="RefSeq" id="XP_010252232.1">
    <property type="nucleotide sequence ID" value="XM_010253930.2"/>
</dbReference>
<dbReference type="Gene3D" id="3.80.10.10">
    <property type="entry name" value="Ribonuclease Inhibitor"/>
    <property type="match status" value="3"/>
</dbReference>
<dbReference type="Gene3D" id="1.10.510.10">
    <property type="entry name" value="Transferase(Phosphotransferase) domain 1"/>
    <property type="match status" value="1"/>
</dbReference>
<dbReference type="FunFam" id="1.10.510.10:FF:000453">
    <property type="entry name" value="LRR receptor-like serine/threonine-protein kinase HSL2"/>
    <property type="match status" value="1"/>
</dbReference>
<evidence type="ECO:0000256" key="16">
    <source>
        <dbReference type="ARBA" id="ARBA00023180"/>
    </source>
</evidence>
<keyword evidence="8" id="KW-0732">Signal</keyword>
<dbReference type="OrthoDB" id="2015206at2759"/>
<dbReference type="SUPFAM" id="SSF56112">
    <property type="entry name" value="Protein kinase-like (PK-like)"/>
    <property type="match status" value="1"/>
</dbReference>